<evidence type="ECO:0000259" key="2">
    <source>
        <dbReference type="Pfam" id="PF01882"/>
    </source>
</evidence>
<evidence type="ECO:0000313" key="3">
    <source>
        <dbReference type="EMBL" id="HGT38913.1"/>
    </source>
</evidence>
<proteinExistence type="predicted"/>
<accession>A0A7C4LK92</accession>
<feature type="transmembrane region" description="Helical" evidence="1">
    <location>
        <begin position="47"/>
        <end position="75"/>
    </location>
</feature>
<keyword evidence="1" id="KW-1133">Transmembrane helix</keyword>
<comment type="caution">
    <text evidence="3">The sequence shown here is derived from an EMBL/GenBank/DDBJ whole genome shotgun (WGS) entry which is preliminary data.</text>
</comment>
<reference evidence="3" key="1">
    <citation type="journal article" date="2020" name="mSystems">
        <title>Genome- and Community-Level Interaction Insights into Carbon Utilization and Element Cycling Functions of Hydrothermarchaeota in Hydrothermal Sediment.</title>
        <authorList>
            <person name="Zhou Z."/>
            <person name="Liu Y."/>
            <person name="Xu W."/>
            <person name="Pan J."/>
            <person name="Luo Z.H."/>
            <person name="Li M."/>
        </authorList>
    </citation>
    <scope>NUCLEOTIDE SEQUENCE [LARGE SCALE GENOMIC DNA]</scope>
    <source>
        <strain evidence="3">SpSt-508</strain>
    </source>
</reference>
<dbReference type="PANTHER" id="PTHR34351">
    <property type="entry name" value="SLR1927 PROTEIN-RELATED"/>
    <property type="match status" value="1"/>
</dbReference>
<feature type="transmembrane region" description="Helical" evidence="1">
    <location>
        <begin position="17"/>
        <end position="35"/>
    </location>
</feature>
<dbReference type="InterPro" id="IPR002881">
    <property type="entry name" value="DUF58"/>
</dbReference>
<protein>
    <submittedName>
        <fullName evidence="3">DUF58 domain-containing protein</fullName>
    </submittedName>
</protein>
<sequence length="470" mass="53019">MAPVSIAEAISRPRPQVGLALLMAAAAMLGLYFAWPEDRLWWPATFYPLFWLAVGVTTLAGAAQVVWWLVPARWFRRLQEISQHRVYIPLQIPREGVGYLVIMIVCFVGASMTHSNPLMLVFAAMAGPFVVNGSVTYAMLKNIHAARRVPPRAMAGELFSVELTMTNPSRWLSAWLLTVQDEVHHPQTALRASVLFTRLGRRSETAGHYQLQLPHRGRYRYGPLRVLSRYPLGLVERSRMFRVFDETLVYPRIGRLTPRWKRRLLGAAELVDVPQPRDGVFDDEFHHLREYRWGDNPRAIHWRSSARRNELIVREYQPNREHNLLVLVDLYAPEPAAPGDLERVEQALSFVATLCWEHRRECRGASLFVLMAGREVWRFEASTASAGLEALLDRLAVAAPSADNDFAHLMNWELVLTGPNTRSVVVSTRTGSQAPVGSSVQVFLTDPATLSEVLTYDDPHPSRHVAAAGA</sequence>
<evidence type="ECO:0000256" key="1">
    <source>
        <dbReference type="SAM" id="Phobius"/>
    </source>
</evidence>
<name>A0A7C4LK92_9PLAN</name>
<organism evidence="3">
    <name type="scientific">Schlesneria paludicola</name>
    <dbReference type="NCBI Taxonomy" id="360056"/>
    <lineage>
        <taxon>Bacteria</taxon>
        <taxon>Pseudomonadati</taxon>
        <taxon>Planctomycetota</taxon>
        <taxon>Planctomycetia</taxon>
        <taxon>Planctomycetales</taxon>
        <taxon>Planctomycetaceae</taxon>
        <taxon>Schlesneria</taxon>
    </lineage>
</organism>
<feature type="transmembrane region" description="Helical" evidence="1">
    <location>
        <begin position="118"/>
        <end position="140"/>
    </location>
</feature>
<keyword evidence="1" id="KW-0472">Membrane</keyword>
<feature type="transmembrane region" description="Helical" evidence="1">
    <location>
        <begin position="96"/>
        <end position="112"/>
    </location>
</feature>
<gene>
    <name evidence="3" type="ORF">ENS64_06570</name>
</gene>
<feature type="domain" description="DUF58" evidence="2">
    <location>
        <begin position="288"/>
        <end position="403"/>
    </location>
</feature>
<dbReference type="EMBL" id="DSVQ01000012">
    <property type="protein sequence ID" value="HGT38913.1"/>
    <property type="molecule type" value="Genomic_DNA"/>
</dbReference>
<dbReference type="Pfam" id="PF01882">
    <property type="entry name" value="DUF58"/>
    <property type="match status" value="1"/>
</dbReference>
<dbReference type="AlphaFoldDB" id="A0A7C4LK92"/>
<keyword evidence="1" id="KW-0812">Transmembrane</keyword>
<dbReference type="PANTHER" id="PTHR34351:SF1">
    <property type="entry name" value="SLR1927 PROTEIN"/>
    <property type="match status" value="1"/>
</dbReference>